<evidence type="ECO:0000256" key="8">
    <source>
        <dbReference type="SAM" id="Phobius"/>
    </source>
</evidence>
<evidence type="ECO:0000313" key="11">
    <source>
        <dbReference type="Proteomes" id="UP000198916"/>
    </source>
</evidence>
<evidence type="ECO:0000256" key="7">
    <source>
        <dbReference type="ARBA" id="ARBA00022989"/>
    </source>
</evidence>
<keyword evidence="7 8" id="KW-1133">Transmembrane helix</keyword>
<dbReference type="GO" id="GO:0000155">
    <property type="term" value="F:phosphorelay sensor kinase activity"/>
    <property type="evidence" value="ECO:0007669"/>
    <property type="project" value="InterPro"/>
</dbReference>
<evidence type="ECO:0000259" key="9">
    <source>
        <dbReference type="PROSITE" id="PS50109"/>
    </source>
</evidence>
<dbReference type="Gene3D" id="1.10.287.130">
    <property type="match status" value="1"/>
</dbReference>
<protein>
    <recommendedName>
        <fullName evidence="2">histidine kinase</fullName>
        <ecNumber evidence="2">2.7.13.3</ecNumber>
    </recommendedName>
</protein>
<keyword evidence="5 8" id="KW-0812">Transmembrane</keyword>
<dbReference type="SMART" id="SM00388">
    <property type="entry name" value="HisKA"/>
    <property type="match status" value="1"/>
</dbReference>
<dbReference type="Pfam" id="PF00512">
    <property type="entry name" value="HisKA"/>
    <property type="match status" value="1"/>
</dbReference>
<evidence type="ECO:0000256" key="5">
    <source>
        <dbReference type="ARBA" id="ARBA00022692"/>
    </source>
</evidence>
<dbReference type="CDD" id="cd00082">
    <property type="entry name" value="HisKA"/>
    <property type="match status" value="1"/>
</dbReference>
<dbReference type="InterPro" id="IPR003661">
    <property type="entry name" value="HisK_dim/P_dom"/>
</dbReference>
<dbReference type="SUPFAM" id="SSF47384">
    <property type="entry name" value="Homodimeric domain of signal transducing histidine kinase"/>
    <property type="match status" value="1"/>
</dbReference>
<dbReference type="GO" id="GO:0005886">
    <property type="term" value="C:plasma membrane"/>
    <property type="evidence" value="ECO:0007669"/>
    <property type="project" value="TreeGrafter"/>
</dbReference>
<evidence type="ECO:0000313" key="10">
    <source>
        <dbReference type="EMBL" id="SEL45463.1"/>
    </source>
</evidence>
<dbReference type="Pfam" id="PF02518">
    <property type="entry name" value="HATPase_c"/>
    <property type="match status" value="1"/>
</dbReference>
<evidence type="ECO:0000256" key="1">
    <source>
        <dbReference type="ARBA" id="ARBA00000085"/>
    </source>
</evidence>
<gene>
    <name evidence="10" type="ORF">SAMN05421740_105287</name>
</gene>
<dbReference type="Proteomes" id="UP000198916">
    <property type="component" value="Unassembled WGS sequence"/>
</dbReference>
<keyword evidence="6 10" id="KW-0418">Kinase</keyword>
<dbReference type="SUPFAM" id="SSF55874">
    <property type="entry name" value="ATPase domain of HSP90 chaperone/DNA topoisomerase II/histidine kinase"/>
    <property type="match status" value="1"/>
</dbReference>
<dbReference type="OrthoDB" id="1522504at2"/>
<organism evidence="10 11">
    <name type="scientific">Parapedobacter koreensis</name>
    <dbReference type="NCBI Taxonomy" id="332977"/>
    <lineage>
        <taxon>Bacteria</taxon>
        <taxon>Pseudomonadati</taxon>
        <taxon>Bacteroidota</taxon>
        <taxon>Sphingobacteriia</taxon>
        <taxon>Sphingobacteriales</taxon>
        <taxon>Sphingobacteriaceae</taxon>
        <taxon>Parapedobacter</taxon>
    </lineage>
</organism>
<evidence type="ECO:0000256" key="6">
    <source>
        <dbReference type="ARBA" id="ARBA00022777"/>
    </source>
</evidence>
<reference evidence="11" key="1">
    <citation type="submission" date="2016-10" db="EMBL/GenBank/DDBJ databases">
        <authorList>
            <person name="Varghese N."/>
            <person name="Submissions S."/>
        </authorList>
    </citation>
    <scope>NUCLEOTIDE SEQUENCE [LARGE SCALE GENOMIC DNA]</scope>
    <source>
        <strain evidence="11">Jip14</strain>
    </source>
</reference>
<dbReference type="InterPro" id="IPR036097">
    <property type="entry name" value="HisK_dim/P_sf"/>
</dbReference>
<dbReference type="EMBL" id="FNZR01000005">
    <property type="protein sequence ID" value="SEL45463.1"/>
    <property type="molecule type" value="Genomic_DNA"/>
</dbReference>
<dbReference type="EC" id="2.7.13.3" evidence="2"/>
<comment type="catalytic activity">
    <reaction evidence="1">
        <text>ATP + protein L-histidine = ADP + protein N-phospho-L-histidine.</text>
        <dbReference type="EC" id="2.7.13.3"/>
    </reaction>
</comment>
<feature type="transmembrane region" description="Helical" evidence="8">
    <location>
        <begin position="12"/>
        <end position="29"/>
    </location>
</feature>
<dbReference type="PANTHER" id="PTHR45436:SF5">
    <property type="entry name" value="SENSOR HISTIDINE KINASE TRCS"/>
    <property type="match status" value="1"/>
</dbReference>
<keyword evidence="11" id="KW-1185">Reference proteome</keyword>
<dbReference type="InterPro" id="IPR050428">
    <property type="entry name" value="TCS_sensor_his_kinase"/>
</dbReference>
<keyword evidence="4" id="KW-0808">Transferase</keyword>
<evidence type="ECO:0000256" key="4">
    <source>
        <dbReference type="ARBA" id="ARBA00022679"/>
    </source>
</evidence>
<keyword evidence="8" id="KW-0472">Membrane</keyword>
<dbReference type="Gene3D" id="3.30.565.10">
    <property type="entry name" value="Histidine kinase-like ATPase, C-terminal domain"/>
    <property type="match status" value="1"/>
</dbReference>
<dbReference type="InterPro" id="IPR003594">
    <property type="entry name" value="HATPase_dom"/>
</dbReference>
<name>A0A1H7QBW6_9SPHI</name>
<keyword evidence="3" id="KW-0597">Phosphoprotein</keyword>
<accession>A0A1H7QBW6</accession>
<dbReference type="STRING" id="332977.SAMN05421740_105287"/>
<proteinExistence type="predicted"/>
<evidence type="ECO:0000256" key="2">
    <source>
        <dbReference type="ARBA" id="ARBA00012438"/>
    </source>
</evidence>
<dbReference type="PANTHER" id="PTHR45436">
    <property type="entry name" value="SENSOR HISTIDINE KINASE YKOH"/>
    <property type="match status" value="1"/>
</dbReference>
<feature type="domain" description="Histidine kinase" evidence="9">
    <location>
        <begin position="221"/>
        <end position="407"/>
    </location>
</feature>
<dbReference type="PROSITE" id="PS50109">
    <property type="entry name" value="HIS_KIN"/>
    <property type="match status" value="1"/>
</dbReference>
<dbReference type="InterPro" id="IPR005467">
    <property type="entry name" value="His_kinase_dom"/>
</dbReference>
<dbReference type="AlphaFoldDB" id="A0A1H7QBW6"/>
<dbReference type="SMART" id="SM00387">
    <property type="entry name" value="HATPase_c"/>
    <property type="match status" value="1"/>
</dbReference>
<dbReference type="InterPro" id="IPR036890">
    <property type="entry name" value="HATPase_C_sf"/>
</dbReference>
<evidence type="ECO:0000256" key="3">
    <source>
        <dbReference type="ARBA" id="ARBA00022553"/>
    </source>
</evidence>
<sequence length="437" mass="49755">MQRSMKLVNKFTLWFVGILILTTPISMTISQYHIRKKIDEAEVERLSHVNDLVASQLKQGIPHEKYAQGRPIHVSKITGPLPDERIQVKEENYFNEDLQREECQLTVTSYYEIGGSNYLIASHDYVIKARQVLAGMMSGVIWKMILVICCVALTAHIVSGYTLKPFYQTLKTIQSFSLTQKNKLDFPQTSIKEFQELNTLLQKMTEKIGEDYASLKEFSENASHELQTPLAVIRSKLDLLANTPIHADQAQLIAEMQHSVEKLSRINRSLLLLTKLENHEFDPAEHIRLCRLTTSTLSAYQELIQLKSLTVQKQVNKDVYVRLHPTLAEILLNNLLHNAIRHNIQKGQIEVSLTSEKLVVRNTGTPPKTPTDELFLRFKKNNQSSDGIGLGLAIVKQICEISGFDVGYRYADGWHCLSVIFDPNKVQVRKTEVFADA</sequence>